<dbReference type="AlphaFoldDB" id="A0A9X6M5T0"/>
<protein>
    <submittedName>
        <fullName evidence="1">Uncharacterized protein</fullName>
    </submittedName>
</protein>
<evidence type="ECO:0000313" key="2">
    <source>
        <dbReference type="Proteomes" id="UP000194853"/>
    </source>
</evidence>
<sequence>MYASKNIGFKTCNGILNLSYWSAIYMGERVKLATSFSKFDWKRMIELKTDLHLKRKSVLYIRRFLN</sequence>
<dbReference type="EMBL" id="MOOS01000105">
    <property type="protein sequence ID" value="OUB68191.1"/>
    <property type="molecule type" value="Genomic_DNA"/>
</dbReference>
<reference evidence="1 2" key="1">
    <citation type="submission" date="2016-10" db="EMBL/GenBank/DDBJ databases">
        <title>Comparative genomics of Bacillus thuringiensis reveals a path to pathogens against multiple invertebrate hosts.</title>
        <authorList>
            <person name="Zheng J."/>
            <person name="Gao Q."/>
            <person name="Liu H."/>
            <person name="Peng D."/>
            <person name="Ruan L."/>
            <person name="Sun M."/>
        </authorList>
    </citation>
    <scope>NUCLEOTIDE SEQUENCE [LARGE SCALE GENOMIC DNA]</scope>
    <source>
        <strain evidence="1">BGSC 4CF1</strain>
    </source>
</reference>
<evidence type="ECO:0000313" key="1">
    <source>
        <dbReference type="EMBL" id="OUB68191.1"/>
    </source>
</evidence>
<dbReference type="Proteomes" id="UP000194853">
    <property type="component" value="Unassembled WGS sequence"/>
</dbReference>
<comment type="caution">
    <text evidence="1">The sequence shown here is derived from an EMBL/GenBank/DDBJ whole genome shotgun (WGS) entry which is preliminary data.</text>
</comment>
<organism evidence="1 2">
    <name type="scientific">Bacillus thuringiensis subsp. jegathesan</name>
    <dbReference type="NCBI Taxonomy" id="56955"/>
    <lineage>
        <taxon>Bacteria</taxon>
        <taxon>Bacillati</taxon>
        <taxon>Bacillota</taxon>
        <taxon>Bacilli</taxon>
        <taxon>Bacillales</taxon>
        <taxon>Bacillaceae</taxon>
        <taxon>Bacillus</taxon>
        <taxon>Bacillus cereus group</taxon>
    </lineage>
</organism>
<accession>A0A9X6M5T0</accession>
<gene>
    <name evidence="1" type="ORF">BK750_15050</name>
</gene>
<proteinExistence type="predicted"/>
<name>A0A9X6M5T0_BACTJ</name>